<evidence type="ECO:0000313" key="3">
    <source>
        <dbReference type="Proteomes" id="UP000256599"/>
    </source>
</evidence>
<feature type="compositionally biased region" description="Basic and acidic residues" evidence="1">
    <location>
        <begin position="126"/>
        <end position="138"/>
    </location>
</feature>
<organism evidence="2 3">
    <name type="scientific">Helicobacter marmotae</name>
    <dbReference type="NCBI Taxonomy" id="152490"/>
    <lineage>
        <taxon>Bacteria</taxon>
        <taxon>Pseudomonadati</taxon>
        <taxon>Campylobacterota</taxon>
        <taxon>Epsilonproteobacteria</taxon>
        <taxon>Campylobacterales</taxon>
        <taxon>Helicobacteraceae</taxon>
        <taxon>Helicobacter</taxon>
    </lineage>
</organism>
<feature type="compositionally biased region" description="Polar residues" evidence="1">
    <location>
        <begin position="227"/>
        <end position="237"/>
    </location>
</feature>
<sequence>MLDSAQNAILNKTNTSPSLKRPHSPSNEVNTLEEKFSDLFAKAAQNNKSLKDEKALQIQGASKAPKALKDDKITKEELKLKATPDTPHPQDSKMAKTPSKAPASQLAGFDFKDSKGEDSKIGLQEKIAKTSKEPKAEEANPLIEALSSPLHTKATKTEPENKPESKSHLSNAPKTQLHQASQQSQHIEAKPSPITAPKSASSARSDDSQTPKTLADVQAIASAKGLNPSNITLTQEEAQAPAAPKVKSIPLSAKETISYEYENNVDRIAIVKRGVKKPSNITSKISNEYPSKKPDGSPTSPLKDTP</sequence>
<comment type="caution">
    <text evidence="2">The sequence shown here is derived from an EMBL/GenBank/DDBJ whole genome shotgun (WGS) entry which is preliminary data.</text>
</comment>
<gene>
    <name evidence="2" type="ORF">CQA63_07395</name>
</gene>
<dbReference type="OrthoDB" id="5329219at2"/>
<feature type="region of interest" description="Disordered" evidence="1">
    <location>
        <begin position="1"/>
        <end position="30"/>
    </location>
</feature>
<reference evidence="2 3" key="1">
    <citation type="submission" date="2018-04" db="EMBL/GenBank/DDBJ databases">
        <title>Novel Campyloabacter and Helicobacter Species and Strains.</title>
        <authorList>
            <person name="Mannion A.J."/>
            <person name="Shen Z."/>
            <person name="Fox J.G."/>
        </authorList>
    </citation>
    <scope>NUCLEOTIDE SEQUENCE [LARGE SCALE GENOMIC DNA]</scope>
    <source>
        <strain evidence="2 3">MIT 98-6070</strain>
    </source>
</reference>
<feature type="compositionally biased region" description="Polar residues" evidence="1">
    <location>
        <begin position="297"/>
        <end position="306"/>
    </location>
</feature>
<name>A0A3D8I2A6_9HELI</name>
<protein>
    <submittedName>
        <fullName evidence="2">Uncharacterized protein</fullName>
    </submittedName>
</protein>
<feature type="compositionally biased region" description="Basic and acidic residues" evidence="1">
    <location>
        <begin position="155"/>
        <end position="167"/>
    </location>
</feature>
<dbReference type="RefSeq" id="WP_104700514.1">
    <property type="nucleotide sequence ID" value="NZ_FZPP01000037.1"/>
</dbReference>
<dbReference type="Proteomes" id="UP000256599">
    <property type="component" value="Unassembled WGS sequence"/>
</dbReference>
<feature type="region of interest" description="Disordered" evidence="1">
    <location>
        <begin position="276"/>
        <end position="306"/>
    </location>
</feature>
<evidence type="ECO:0000256" key="1">
    <source>
        <dbReference type="SAM" id="MobiDB-lite"/>
    </source>
</evidence>
<proteinExistence type="predicted"/>
<dbReference type="AlphaFoldDB" id="A0A3D8I2A6"/>
<feature type="region of interest" description="Disordered" evidence="1">
    <location>
        <begin position="48"/>
        <end position="246"/>
    </location>
</feature>
<keyword evidence="3" id="KW-1185">Reference proteome</keyword>
<feature type="compositionally biased region" description="Basic and acidic residues" evidence="1">
    <location>
        <begin position="67"/>
        <end position="94"/>
    </location>
</feature>
<dbReference type="EMBL" id="NXLR01000015">
    <property type="protein sequence ID" value="RDU59262.1"/>
    <property type="molecule type" value="Genomic_DNA"/>
</dbReference>
<feature type="compositionally biased region" description="Basic and acidic residues" evidence="1">
    <location>
        <begin position="110"/>
        <end position="120"/>
    </location>
</feature>
<accession>A0A3D8I2A6</accession>
<feature type="compositionally biased region" description="Polar residues" evidence="1">
    <location>
        <begin position="279"/>
        <end position="289"/>
    </location>
</feature>
<evidence type="ECO:0000313" key="2">
    <source>
        <dbReference type="EMBL" id="RDU59262.1"/>
    </source>
</evidence>
<feature type="compositionally biased region" description="Polar residues" evidence="1">
    <location>
        <begin position="168"/>
        <end position="186"/>
    </location>
</feature>